<accession>A0A1M5XEV1</accession>
<dbReference type="EMBL" id="FQXV01000005">
    <property type="protein sequence ID" value="SHH98279.1"/>
    <property type="molecule type" value="Genomic_DNA"/>
</dbReference>
<keyword evidence="4" id="KW-1003">Cell membrane</keyword>
<evidence type="ECO:0000313" key="11">
    <source>
        <dbReference type="Proteomes" id="UP000183995"/>
    </source>
</evidence>
<feature type="domain" description="ABC transmembrane type-1" evidence="9">
    <location>
        <begin position="69"/>
        <end position="275"/>
    </location>
</feature>
<dbReference type="InterPro" id="IPR035906">
    <property type="entry name" value="MetI-like_sf"/>
</dbReference>
<evidence type="ECO:0000313" key="10">
    <source>
        <dbReference type="EMBL" id="SHH98279.1"/>
    </source>
</evidence>
<dbReference type="Gene3D" id="1.10.3720.10">
    <property type="entry name" value="MetI-like"/>
    <property type="match status" value="1"/>
</dbReference>
<comment type="similarity">
    <text evidence="2">Belongs to the binding-protein-dependent transport system permease family. CysTW subfamily.</text>
</comment>
<keyword evidence="7 8" id="KW-0472">Membrane</keyword>
<dbReference type="CDD" id="cd06261">
    <property type="entry name" value="TM_PBP2"/>
    <property type="match status" value="1"/>
</dbReference>
<dbReference type="AlphaFoldDB" id="A0A1M5XEV1"/>
<keyword evidence="5 8" id="KW-0812">Transmembrane</keyword>
<comment type="subcellular location">
    <subcellularLocation>
        <location evidence="1 8">Cell membrane</location>
        <topology evidence="1 8">Multi-pass membrane protein</topology>
    </subcellularLocation>
</comment>
<proteinExistence type="inferred from homology"/>
<dbReference type="Pfam" id="PF00528">
    <property type="entry name" value="BPD_transp_1"/>
    <property type="match status" value="1"/>
</dbReference>
<dbReference type="PROSITE" id="PS50928">
    <property type="entry name" value="ABC_TM1"/>
    <property type="match status" value="1"/>
</dbReference>
<keyword evidence="6 8" id="KW-1133">Transmembrane helix</keyword>
<feature type="transmembrane region" description="Helical" evidence="8">
    <location>
        <begin position="254"/>
        <end position="275"/>
    </location>
</feature>
<keyword evidence="3 8" id="KW-0813">Transport</keyword>
<organism evidence="10 11">
    <name type="scientific">Sporobacter termitidis DSM 10068</name>
    <dbReference type="NCBI Taxonomy" id="1123282"/>
    <lineage>
        <taxon>Bacteria</taxon>
        <taxon>Bacillati</taxon>
        <taxon>Bacillota</taxon>
        <taxon>Clostridia</taxon>
        <taxon>Eubacteriales</taxon>
        <taxon>Oscillospiraceae</taxon>
        <taxon>Sporobacter</taxon>
    </lineage>
</organism>
<evidence type="ECO:0000256" key="7">
    <source>
        <dbReference type="ARBA" id="ARBA00023136"/>
    </source>
</evidence>
<gene>
    <name evidence="10" type="ORF">SAMN02745823_01755</name>
</gene>
<dbReference type="InterPro" id="IPR000515">
    <property type="entry name" value="MetI-like"/>
</dbReference>
<sequence length="286" mass="31634">MKKLTRRGRVIPALVTVSPVTLWMVLLIGLPLLYVLFLSFMTTDGYSVVFQFNLLNYAKLFDPTYMKIYLNSFIIAFLTTVFCVLLGYPFAYKMARAGGRKKVLMMAFLMIPFWTNSLIRLYGWRTLLAKTGVVNSVLQAVGLIGQPVEFMYTRGAVLLGMVYILFPFMVLPLYAAIEKLDWSLLEASSDLGARRARTFAKVTLPLTSSGIFAGAIMVFIPTLGIFFVSDIMGGGSQQLIGNLIQTQFNAGNNWPLGSALSIGLIVLTLLLVGVYRVSGGKMEDLV</sequence>
<dbReference type="PANTHER" id="PTHR42929:SF1">
    <property type="entry name" value="INNER MEMBRANE ABC TRANSPORTER PERMEASE PROTEIN YDCU-RELATED"/>
    <property type="match status" value="1"/>
</dbReference>
<evidence type="ECO:0000259" key="9">
    <source>
        <dbReference type="PROSITE" id="PS50928"/>
    </source>
</evidence>
<reference evidence="10 11" key="1">
    <citation type="submission" date="2016-11" db="EMBL/GenBank/DDBJ databases">
        <authorList>
            <person name="Jaros S."/>
            <person name="Januszkiewicz K."/>
            <person name="Wedrychowicz H."/>
        </authorList>
    </citation>
    <scope>NUCLEOTIDE SEQUENCE [LARGE SCALE GENOMIC DNA]</scope>
    <source>
        <strain evidence="10 11">DSM 10068</strain>
    </source>
</reference>
<dbReference type="GO" id="GO:0055085">
    <property type="term" value="P:transmembrane transport"/>
    <property type="evidence" value="ECO:0007669"/>
    <property type="project" value="InterPro"/>
</dbReference>
<dbReference type="STRING" id="1123282.SAMN02745823_01755"/>
<evidence type="ECO:0000256" key="3">
    <source>
        <dbReference type="ARBA" id="ARBA00022448"/>
    </source>
</evidence>
<dbReference type="Proteomes" id="UP000183995">
    <property type="component" value="Unassembled WGS sequence"/>
</dbReference>
<dbReference type="RefSeq" id="WP_073077832.1">
    <property type="nucleotide sequence ID" value="NZ_FQXV01000005.1"/>
</dbReference>
<dbReference type="PANTHER" id="PTHR42929">
    <property type="entry name" value="INNER MEMBRANE ABC TRANSPORTER PERMEASE PROTEIN YDCU-RELATED-RELATED"/>
    <property type="match status" value="1"/>
</dbReference>
<evidence type="ECO:0000256" key="2">
    <source>
        <dbReference type="ARBA" id="ARBA00007069"/>
    </source>
</evidence>
<feature type="transmembrane region" description="Helical" evidence="8">
    <location>
        <begin position="68"/>
        <end position="91"/>
    </location>
</feature>
<evidence type="ECO:0000256" key="4">
    <source>
        <dbReference type="ARBA" id="ARBA00022475"/>
    </source>
</evidence>
<evidence type="ECO:0000256" key="1">
    <source>
        <dbReference type="ARBA" id="ARBA00004651"/>
    </source>
</evidence>
<feature type="transmembrane region" description="Helical" evidence="8">
    <location>
        <begin position="211"/>
        <end position="233"/>
    </location>
</feature>
<protein>
    <submittedName>
        <fullName evidence="10">Spermidine/putrescine transport system permease protein</fullName>
    </submittedName>
</protein>
<keyword evidence="11" id="KW-1185">Reference proteome</keyword>
<evidence type="ECO:0000256" key="8">
    <source>
        <dbReference type="RuleBase" id="RU363032"/>
    </source>
</evidence>
<evidence type="ECO:0000256" key="6">
    <source>
        <dbReference type="ARBA" id="ARBA00022989"/>
    </source>
</evidence>
<feature type="transmembrane region" description="Helical" evidence="8">
    <location>
        <begin position="103"/>
        <end position="121"/>
    </location>
</feature>
<feature type="transmembrane region" description="Helical" evidence="8">
    <location>
        <begin position="156"/>
        <end position="177"/>
    </location>
</feature>
<dbReference type="GO" id="GO:0005886">
    <property type="term" value="C:plasma membrane"/>
    <property type="evidence" value="ECO:0007669"/>
    <property type="project" value="UniProtKB-SubCell"/>
</dbReference>
<dbReference type="SUPFAM" id="SSF161098">
    <property type="entry name" value="MetI-like"/>
    <property type="match status" value="1"/>
</dbReference>
<name>A0A1M5XEV1_9FIRM</name>
<dbReference type="OrthoDB" id="9807047at2"/>
<evidence type="ECO:0000256" key="5">
    <source>
        <dbReference type="ARBA" id="ARBA00022692"/>
    </source>
</evidence>
<feature type="transmembrane region" description="Helical" evidence="8">
    <location>
        <begin position="12"/>
        <end position="37"/>
    </location>
</feature>